<evidence type="ECO:0000256" key="1">
    <source>
        <dbReference type="SAM" id="Coils"/>
    </source>
</evidence>
<keyword evidence="4" id="KW-0808">Transferase</keyword>
<dbReference type="Proteomes" id="UP000003452">
    <property type="component" value="Unassembled WGS sequence"/>
</dbReference>
<proteinExistence type="predicted"/>
<feature type="domain" description="Signal transduction histidine kinase internal region" evidence="3">
    <location>
        <begin position="176"/>
        <end position="253"/>
    </location>
</feature>
<keyword evidence="1" id="KW-0175">Coiled coil</keyword>
<dbReference type="EMBL" id="ABQC02000012">
    <property type="protein sequence ID" value="EDY96584.1"/>
    <property type="molecule type" value="Genomic_DNA"/>
</dbReference>
<feature type="transmembrane region" description="Helical" evidence="2">
    <location>
        <begin position="138"/>
        <end position="156"/>
    </location>
</feature>
<reference evidence="4 5" key="2">
    <citation type="submission" date="2008-08" db="EMBL/GenBank/DDBJ databases">
        <authorList>
            <person name="Fulton L."/>
            <person name="Clifton S."/>
            <person name="Fulton B."/>
            <person name="Xu J."/>
            <person name="Minx P."/>
            <person name="Pepin K.H."/>
            <person name="Johnson M."/>
            <person name="Thiruvilangam P."/>
            <person name="Bhonagiri V."/>
            <person name="Nash W.E."/>
            <person name="Mardis E.R."/>
            <person name="Wilson R.K."/>
        </authorList>
    </citation>
    <scope>NUCLEOTIDE SEQUENCE [LARGE SCALE GENOMIC DNA]</scope>
    <source>
        <strain evidence="5">DSM 17135 / JCM 12973 / M2</strain>
    </source>
</reference>
<dbReference type="InterPro" id="IPR050640">
    <property type="entry name" value="Bact_2-comp_sensor_kinase"/>
</dbReference>
<evidence type="ECO:0000313" key="5">
    <source>
        <dbReference type="Proteomes" id="UP000003452"/>
    </source>
</evidence>
<dbReference type="InterPro" id="IPR010559">
    <property type="entry name" value="Sig_transdc_His_kin_internal"/>
</dbReference>
<accession>B5CWD7</accession>
<dbReference type="PANTHER" id="PTHR34220">
    <property type="entry name" value="SENSOR HISTIDINE KINASE YPDA"/>
    <property type="match status" value="1"/>
</dbReference>
<evidence type="ECO:0000256" key="2">
    <source>
        <dbReference type="SAM" id="Phobius"/>
    </source>
</evidence>
<comment type="caution">
    <text evidence="4">The sequence shown here is derived from an EMBL/GenBank/DDBJ whole genome shotgun (WGS) entry which is preliminary data.</text>
</comment>
<feature type="coiled-coil region" evidence="1">
    <location>
        <begin position="157"/>
        <end position="184"/>
    </location>
</feature>
<keyword evidence="4" id="KW-0418">Kinase</keyword>
<dbReference type="Pfam" id="PF06580">
    <property type="entry name" value="His_kinase"/>
    <property type="match status" value="1"/>
</dbReference>
<sequence>MSSINNKHPFFKEKTVYKNESLMKNATLYIDLAFCFILLPLVIYAFPVERWWGTYPLFFCSFVGWLYVTYFLYKYFIIPRLFLKGKKRMVALITVLLSLSVTFFFSAYEITSPLYHVHQQQREISPYPNWGIRQNQQAIWLHYILVVIFCFAVGMLKEVYRQKLARAEMEYERNRAELALYKAQINPHFLFNTLNTLYGLLITQSDKTEVTLERFINLTKYMYNNANREFIPLAEEVDYIGQYIALQKLRLNELADVRFTHDVERKEIPIPPMMLITFVENAFKYGISSNDPCFIHIRLSQQADKLYFEVTNSTFDREVKSSGRMGIKNCRRRLELLYPDRHRLDIEQGNEGIFRVRLEIKLEETA</sequence>
<keyword evidence="2" id="KW-1133">Transmembrane helix</keyword>
<dbReference type="HOGENOM" id="CLU_020473_1_0_10"/>
<name>B5CWD7_PHOPM</name>
<dbReference type="eggNOG" id="COG2972">
    <property type="taxonomic scope" value="Bacteria"/>
</dbReference>
<evidence type="ECO:0000313" key="4">
    <source>
        <dbReference type="EMBL" id="EDY96584.1"/>
    </source>
</evidence>
<feature type="transmembrane region" description="Helical" evidence="2">
    <location>
        <begin position="52"/>
        <end position="77"/>
    </location>
</feature>
<gene>
    <name evidence="4" type="ORF">BACPLE_01027</name>
</gene>
<feature type="transmembrane region" description="Helical" evidence="2">
    <location>
        <begin position="89"/>
        <end position="108"/>
    </location>
</feature>
<dbReference type="PANTHER" id="PTHR34220:SF7">
    <property type="entry name" value="SENSOR HISTIDINE KINASE YPDA"/>
    <property type="match status" value="1"/>
</dbReference>
<dbReference type="Gene3D" id="3.30.565.10">
    <property type="entry name" value="Histidine kinase-like ATPase, C-terminal domain"/>
    <property type="match status" value="1"/>
</dbReference>
<keyword evidence="2" id="KW-0812">Transmembrane</keyword>
<reference evidence="4 5" key="1">
    <citation type="submission" date="2008-08" db="EMBL/GenBank/DDBJ databases">
        <title>Draft genome sequence of Bacteroides plebeius (DSM 17135).</title>
        <authorList>
            <person name="Sudarsanam P."/>
            <person name="Ley R."/>
            <person name="Guruge J."/>
            <person name="Turnbaugh P.J."/>
            <person name="Mahowald M."/>
            <person name="Liep D."/>
            <person name="Gordon J."/>
        </authorList>
    </citation>
    <scope>NUCLEOTIDE SEQUENCE [LARGE SCALE GENOMIC DNA]</scope>
    <source>
        <strain evidence="5">DSM 17135 / JCM 12973 / M2</strain>
    </source>
</reference>
<dbReference type="GO" id="GO:0016020">
    <property type="term" value="C:membrane"/>
    <property type="evidence" value="ECO:0007669"/>
    <property type="project" value="InterPro"/>
</dbReference>
<dbReference type="AlphaFoldDB" id="B5CWD7"/>
<feature type="transmembrane region" description="Helical" evidence="2">
    <location>
        <begin position="28"/>
        <end position="46"/>
    </location>
</feature>
<dbReference type="GO" id="GO:0000155">
    <property type="term" value="F:phosphorelay sensor kinase activity"/>
    <property type="evidence" value="ECO:0007669"/>
    <property type="project" value="InterPro"/>
</dbReference>
<keyword evidence="2" id="KW-0472">Membrane</keyword>
<protein>
    <submittedName>
        <fullName evidence="4">Histidine kinase</fullName>
    </submittedName>
</protein>
<dbReference type="InterPro" id="IPR036890">
    <property type="entry name" value="HATPase_C_sf"/>
</dbReference>
<evidence type="ECO:0000259" key="3">
    <source>
        <dbReference type="Pfam" id="PF06580"/>
    </source>
</evidence>
<organism evidence="4 5">
    <name type="scientific">Phocaeicola plebeius (strain DSM 17135 / JCM 12973 / CCUG 54634 / M2)</name>
    <name type="common">Bacteroides plebeius</name>
    <dbReference type="NCBI Taxonomy" id="484018"/>
    <lineage>
        <taxon>Bacteria</taxon>
        <taxon>Pseudomonadati</taxon>
        <taxon>Bacteroidota</taxon>
        <taxon>Bacteroidia</taxon>
        <taxon>Bacteroidales</taxon>
        <taxon>Bacteroidaceae</taxon>
        <taxon>Phocaeicola</taxon>
    </lineage>
</organism>